<gene>
    <name evidence="13" type="ORF">M569_12875</name>
</gene>
<evidence type="ECO:0000256" key="9">
    <source>
        <dbReference type="ARBA" id="ARBA00023242"/>
    </source>
</evidence>
<dbReference type="PANTHER" id="PTHR13135">
    <property type="entry name" value="CYTOSOLIC RESINIFERATOXIN BINDING PROTEIN RBP-26"/>
    <property type="match status" value="1"/>
</dbReference>
<keyword evidence="8" id="KW-0653">Protein transport</keyword>
<keyword evidence="6" id="KW-0963">Cytoplasm</keyword>
<dbReference type="InterPro" id="IPR039047">
    <property type="entry name" value="PHAX"/>
</dbReference>
<dbReference type="OrthoDB" id="20573at2759"/>
<dbReference type="GO" id="GO:0006408">
    <property type="term" value="P:snRNA export from nucleus"/>
    <property type="evidence" value="ECO:0007669"/>
    <property type="project" value="InterPro"/>
</dbReference>
<feature type="compositionally biased region" description="Basic and acidic residues" evidence="11">
    <location>
        <begin position="183"/>
        <end position="212"/>
    </location>
</feature>
<comment type="caution">
    <text evidence="13">The sequence shown here is derived from an EMBL/GenBank/DDBJ whole genome shotgun (WGS) entry which is preliminary data.</text>
</comment>
<name>S8DGL3_9LAMI</name>
<feature type="compositionally biased region" description="Basic and acidic residues" evidence="11">
    <location>
        <begin position="34"/>
        <end position="59"/>
    </location>
</feature>
<feature type="non-terminal residue" evidence="13">
    <location>
        <position position="220"/>
    </location>
</feature>
<keyword evidence="5" id="KW-0813">Transport</keyword>
<evidence type="ECO:0000256" key="4">
    <source>
        <dbReference type="ARBA" id="ARBA00016856"/>
    </source>
</evidence>
<dbReference type="Proteomes" id="UP000015453">
    <property type="component" value="Unassembled WGS sequence"/>
</dbReference>
<dbReference type="GO" id="GO:0015031">
    <property type="term" value="P:protein transport"/>
    <property type="evidence" value="ECO:0007669"/>
    <property type="project" value="UniProtKB-KW"/>
</dbReference>
<dbReference type="GO" id="GO:0005737">
    <property type="term" value="C:cytoplasm"/>
    <property type="evidence" value="ECO:0007669"/>
    <property type="project" value="UniProtKB-SubCell"/>
</dbReference>
<keyword evidence="14" id="KW-1185">Reference proteome</keyword>
<feature type="region of interest" description="Disordered" evidence="11">
    <location>
        <begin position="19"/>
        <end position="83"/>
    </location>
</feature>
<sequence length="220" mass="24860">MEGSGSLLDTLFDEENENIGADIEMFDAEEGELIEPKTEDGETRCGGDIKEETTAGKKSDRNKKKKKKKKNKNKRGGATTDSNVTNINRFVSDACKHLRERKSYLLWTAVGCLGVPALSDLLKEVDAIRSCGGQKTADGSRYRNGGGILWNLIKARDPEIYKQIMRRGREFEKQFRQRGNSSRKPEMQEETTKAASVDDEKQKRRSVHDRIRAPVSYDDL</sequence>
<keyword evidence="9" id="KW-0539">Nucleus</keyword>
<feature type="domain" description="Phosphorylated adapter RNA export protein RNA-binding" evidence="12">
    <location>
        <begin position="91"/>
        <end position="169"/>
    </location>
</feature>
<dbReference type="Pfam" id="PF10258">
    <property type="entry name" value="PHAX_RNA-bd"/>
    <property type="match status" value="1"/>
</dbReference>
<feature type="compositionally biased region" description="Basic residues" evidence="11">
    <location>
        <begin position="60"/>
        <end position="75"/>
    </location>
</feature>
<evidence type="ECO:0000256" key="11">
    <source>
        <dbReference type="SAM" id="MobiDB-lite"/>
    </source>
</evidence>
<proteinExistence type="inferred from homology"/>
<evidence type="ECO:0000313" key="14">
    <source>
        <dbReference type="Proteomes" id="UP000015453"/>
    </source>
</evidence>
<comment type="similarity">
    <text evidence="3">Belongs to the PHAX family.</text>
</comment>
<feature type="compositionally biased region" description="Acidic residues" evidence="11">
    <location>
        <begin position="24"/>
        <end position="33"/>
    </location>
</feature>
<organism evidence="13 14">
    <name type="scientific">Genlisea aurea</name>
    <dbReference type="NCBI Taxonomy" id="192259"/>
    <lineage>
        <taxon>Eukaryota</taxon>
        <taxon>Viridiplantae</taxon>
        <taxon>Streptophyta</taxon>
        <taxon>Embryophyta</taxon>
        <taxon>Tracheophyta</taxon>
        <taxon>Spermatophyta</taxon>
        <taxon>Magnoliopsida</taxon>
        <taxon>eudicotyledons</taxon>
        <taxon>Gunneridae</taxon>
        <taxon>Pentapetalae</taxon>
        <taxon>asterids</taxon>
        <taxon>lamiids</taxon>
        <taxon>Lamiales</taxon>
        <taxon>Lentibulariaceae</taxon>
        <taxon>Genlisea</taxon>
    </lineage>
</organism>
<accession>S8DGL3</accession>
<dbReference type="Gene3D" id="1.10.10.1440">
    <property type="entry name" value="PHAX RNA-binding domain"/>
    <property type="match status" value="1"/>
</dbReference>
<feature type="region of interest" description="Disordered" evidence="11">
    <location>
        <begin position="173"/>
        <end position="220"/>
    </location>
</feature>
<evidence type="ECO:0000256" key="6">
    <source>
        <dbReference type="ARBA" id="ARBA00022490"/>
    </source>
</evidence>
<keyword evidence="7" id="KW-0694">RNA-binding</keyword>
<evidence type="ECO:0000313" key="13">
    <source>
        <dbReference type="EMBL" id="EPS61918.1"/>
    </source>
</evidence>
<evidence type="ECO:0000256" key="10">
    <source>
        <dbReference type="ARBA" id="ARBA00030834"/>
    </source>
</evidence>
<dbReference type="GO" id="GO:0003723">
    <property type="term" value="F:RNA binding"/>
    <property type="evidence" value="ECO:0007669"/>
    <property type="project" value="UniProtKB-KW"/>
</dbReference>
<protein>
    <recommendedName>
        <fullName evidence="4">Phosphorylated adapter RNA export protein</fullName>
    </recommendedName>
    <alternativeName>
        <fullName evidence="10">RNA U small nuclear RNA export adapter protein</fullName>
    </alternativeName>
</protein>
<evidence type="ECO:0000259" key="12">
    <source>
        <dbReference type="Pfam" id="PF10258"/>
    </source>
</evidence>
<evidence type="ECO:0000256" key="3">
    <source>
        <dbReference type="ARBA" id="ARBA00006094"/>
    </source>
</evidence>
<dbReference type="EMBL" id="AUSU01006514">
    <property type="protein sequence ID" value="EPS61918.1"/>
    <property type="molecule type" value="Genomic_DNA"/>
</dbReference>
<evidence type="ECO:0000256" key="2">
    <source>
        <dbReference type="ARBA" id="ARBA00004496"/>
    </source>
</evidence>
<dbReference type="GO" id="GO:0005634">
    <property type="term" value="C:nucleus"/>
    <property type="evidence" value="ECO:0007669"/>
    <property type="project" value="UniProtKB-SubCell"/>
</dbReference>
<evidence type="ECO:0000256" key="7">
    <source>
        <dbReference type="ARBA" id="ARBA00022884"/>
    </source>
</evidence>
<dbReference type="PANTHER" id="PTHR13135:SF0">
    <property type="entry name" value="PHOSPHORYLATED ADAPTER RNA EXPORT PROTEIN"/>
    <property type="match status" value="1"/>
</dbReference>
<dbReference type="InterPro" id="IPR038092">
    <property type="entry name" value="PHAX_RNA-binding_sf"/>
</dbReference>
<dbReference type="InterPro" id="IPR019385">
    <property type="entry name" value="PHAX_RNA-binding_domain"/>
</dbReference>
<evidence type="ECO:0000256" key="8">
    <source>
        <dbReference type="ARBA" id="ARBA00022927"/>
    </source>
</evidence>
<comment type="subcellular location">
    <subcellularLocation>
        <location evidence="2">Cytoplasm</location>
    </subcellularLocation>
    <subcellularLocation>
        <location evidence="1">Nucleus</location>
    </subcellularLocation>
</comment>
<evidence type="ECO:0000256" key="1">
    <source>
        <dbReference type="ARBA" id="ARBA00004123"/>
    </source>
</evidence>
<reference evidence="13 14" key="1">
    <citation type="journal article" date="2013" name="BMC Genomics">
        <title>The miniature genome of a carnivorous plant Genlisea aurea contains a low number of genes and short non-coding sequences.</title>
        <authorList>
            <person name="Leushkin E.V."/>
            <person name="Sutormin R.A."/>
            <person name="Nabieva E.R."/>
            <person name="Penin A.A."/>
            <person name="Kondrashov A.S."/>
            <person name="Logacheva M.D."/>
        </authorList>
    </citation>
    <scope>NUCLEOTIDE SEQUENCE [LARGE SCALE GENOMIC DNA]</scope>
</reference>
<evidence type="ECO:0000256" key="5">
    <source>
        <dbReference type="ARBA" id="ARBA00022448"/>
    </source>
</evidence>
<dbReference type="AlphaFoldDB" id="S8DGL3"/>